<feature type="compositionally biased region" description="Low complexity" evidence="1">
    <location>
        <begin position="161"/>
        <end position="181"/>
    </location>
</feature>
<feature type="compositionally biased region" description="Polar residues" evidence="1">
    <location>
        <begin position="145"/>
        <end position="158"/>
    </location>
</feature>
<sequence>MRLLSKDSGDEFVADAPSTSRAALDVKYRRGSGIRVADSSNQSSSRFGPIQLVKDDDEYAATKNDDSDHILTVRAPLLSADSVLRMLEVHEALLATRLKGFLMFQDVSKTARCAVLRWVAWSGQENKRRRMYKVEREMRKIQLEQQQPASITAPSPNDAQIPARPIRSSLPSLSPEPMSVSRSARQRRAVLPTSYMIVQGVRRSWVGLLQWKKGLGRGLSGLRTFPNPPMTYHKASYTLEHTVNPFIHPFSFISSIRHYYDPPA</sequence>
<keyword evidence="3" id="KW-1185">Reference proteome</keyword>
<organism evidence="2 3">
    <name type="scientific">Psilocybe cyanescens</name>
    <dbReference type="NCBI Taxonomy" id="93625"/>
    <lineage>
        <taxon>Eukaryota</taxon>
        <taxon>Fungi</taxon>
        <taxon>Dikarya</taxon>
        <taxon>Basidiomycota</taxon>
        <taxon>Agaricomycotina</taxon>
        <taxon>Agaricomycetes</taxon>
        <taxon>Agaricomycetidae</taxon>
        <taxon>Agaricales</taxon>
        <taxon>Agaricineae</taxon>
        <taxon>Strophariaceae</taxon>
        <taxon>Psilocybe</taxon>
    </lineage>
</organism>
<comment type="caution">
    <text evidence="2">The sequence shown here is derived from an EMBL/GenBank/DDBJ whole genome shotgun (WGS) entry which is preliminary data.</text>
</comment>
<proteinExistence type="predicted"/>
<dbReference type="Proteomes" id="UP000283269">
    <property type="component" value="Unassembled WGS sequence"/>
</dbReference>
<dbReference type="EMBL" id="NHYD01002023">
    <property type="protein sequence ID" value="PPQ88812.1"/>
    <property type="molecule type" value="Genomic_DNA"/>
</dbReference>
<reference evidence="2 3" key="1">
    <citation type="journal article" date="2018" name="Evol. Lett.">
        <title>Horizontal gene cluster transfer increased hallucinogenic mushroom diversity.</title>
        <authorList>
            <person name="Reynolds H.T."/>
            <person name="Vijayakumar V."/>
            <person name="Gluck-Thaler E."/>
            <person name="Korotkin H.B."/>
            <person name="Matheny P.B."/>
            <person name="Slot J.C."/>
        </authorList>
    </citation>
    <scope>NUCLEOTIDE SEQUENCE [LARGE SCALE GENOMIC DNA]</scope>
    <source>
        <strain evidence="2 3">2631</strain>
    </source>
</reference>
<evidence type="ECO:0000313" key="2">
    <source>
        <dbReference type="EMBL" id="PPQ88812.1"/>
    </source>
</evidence>
<dbReference type="AlphaFoldDB" id="A0A409XDF9"/>
<accession>A0A409XDF9</accession>
<protein>
    <submittedName>
        <fullName evidence="2">Uncharacterized protein</fullName>
    </submittedName>
</protein>
<dbReference type="InParanoid" id="A0A409XDF9"/>
<evidence type="ECO:0000313" key="3">
    <source>
        <dbReference type="Proteomes" id="UP000283269"/>
    </source>
</evidence>
<name>A0A409XDF9_PSICY</name>
<feature type="region of interest" description="Disordered" evidence="1">
    <location>
        <begin position="145"/>
        <end position="181"/>
    </location>
</feature>
<gene>
    <name evidence="2" type="ORF">CVT25_010463</name>
</gene>
<evidence type="ECO:0000256" key="1">
    <source>
        <dbReference type="SAM" id="MobiDB-lite"/>
    </source>
</evidence>